<dbReference type="Pfam" id="PF13527">
    <property type="entry name" value="Acetyltransf_9"/>
    <property type="match status" value="1"/>
</dbReference>
<dbReference type="InterPro" id="IPR016181">
    <property type="entry name" value="Acyl_CoA_acyltransferase"/>
</dbReference>
<organism evidence="2 3">
    <name type="scientific">Tumebacillus lipolyticus</name>
    <dbReference type="NCBI Taxonomy" id="1280370"/>
    <lineage>
        <taxon>Bacteria</taxon>
        <taxon>Bacillati</taxon>
        <taxon>Bacillota</taxon>
        <taxon>Bacilli</taxon>
        <taxon>Bacillales</taxon>
        <taxon>Alicyclobacillaceae</taxon>
        <taxon>Tumebacillus</taxon>
    </lineage>
</organism>
<sequence length="173" mass="18874">MLYSIRAEQTEDICAIKEVNDLAFGREDESSLIEAIRSSEHFVPQLSLVAETSAGEVVGHILFSKIGIETEGGFVTSLALAPMAVKPDYQQRGIGSDLVREGLGRCAEAGYGSVIVLGHPQFYPKFGFIPASEKKLQGPFDVQDQYFMVCETQIGSLSGVEGMVRYPEAFFNV</sequence>
<reference evidence="3" key="1">
    <citation type="journal article" date="2019" name="Int. J. Syst. Evol. Microbiol.">
        <title>The Global Catalogue of Microorganisms (GCM) 10K type strain sequencing project: providing services to taxonomists for standard genome sequencing and annotation.</title>
        <authorList>
            <consortium name="The Broad Institute Genomics Platform"/>
            <consortium name="The Broad Institute Genome Sequencing Center for Infectious Disease"/>
            <person name="Wu L."/>
            <person name="Ma J."/>
        </authorList>
    </citation>
    <scope>NUCLEOTIDE SEQUENCE [LARGE SCALE GENOMIC DNA]</scope>
    <source>
        <strain evidence="3">CGMCC 1.13574</strain>
    </source>
</reference>
<dbReference type="GO" id="GO:0016746">
    <property type="term" value="F:acyltransferase activity"/>
    <property type="evidence" value="ECO:0007669"/>
    <property type="project" value="UniProtKB-KW"/>
</dbReference>
<feature type="domain" description="N-acetyltransferase" evidence="1">
    <location>
        <begin position="3"/>
        <end position="153"/>
    </location>
</feature>
<dbReference type="Proteomes" id="UP001597343">
    <property type="component" value="Unassembled WGS sequence"/>
</dbReference>
<dbReference type="RefSeq" id="WP_386044968.1">
    <property type="nucleotide sequence ID" value="NZ_JBHUIO010000005.1"/>
</dbReference>
<dbReference type="EMBL" id="JBHUIO010000005">
    <property type="protein sequence ID" value="MFD2169651.1"/>
    <property type="molecule type" value="Genomic_DNA"/>
</dbReference>
<keyword evidence="3" id="KW-1185">Reference proteome</keyword>
<evidence type="ECO:0000313" key="3">
    <source>
        <dbReference type="Proteomes" id="UP001597343"/>
    </source>
</evidence>
<comment type="caution">
    <text evidence="2">The sequence shown here is derived from an EMBL/GenBank/DDBJ whole genome shotgun (WGS) entry which is preliminary data.</text>
</comment>
<evidence type="ECO:0000259" key="1">
    <source>
        <dbReference type="PROSITE" id="PS51186"/>
    </source>
</evidence>
<keyword evidence="2" id="KW-0012">Acyltransferase</keyword>
<accession>A0ABW4ZW30</accession>
<dbReference type="Gene3D" id="3.40.630.30">
    <property type="match status" value="1"/>
</dbReference>
<dbReference type="InterPro" id="IPR050276">
    <property type="entry name" value="MshD_Acetyltransferase"/>
</dbReference>
<name>A0ABW4ZW30_9BACL</name>
<evidence type="ECO:0000313" key="2">
    <source>
        <dbReference type="EMBL" id="MFD2169651.1"/>
    </source>
</evidence>
<gene>
    <name evidence="2" type="ORF">ACFSOY_06550</name>
</gene>
<keyword evidence="2" id="KW-0808">Transferase</keyword>
<dbReference type="PANTHER" id="PTHR43617">
    <property type="entry name" value="L-AMINO ACID N-ACETYLTRANSFERASE"/>
    <property type="match status" value="1"/>
</dbReference>
<dbReference type="InterPro" id="IPR000182">
    <property type="entry name" value="GNAT_dom"/>
</dbReference>
<dbReference type="PANTHER" id="PTHR43617:SF2">
    <property type="entry name" value="UPF0039 PROTEIN SLL0451"/>
    <property type="match status" value="1"/>
</dbReference>
<dbReference type="EC" id="2.3.-.-" evidence="2"/>
<dbReference type="SUPFAM" id="SSF55729">
    <property type="entry name" value="Acyl-CoA N-acyltransferases (Nat)"/>
    <property type="match status" value="1"/>
</dbReference>
<proteinExistence type="predicted"/>
<dbReference type="PROSITE" id="PS51186">
    <property type="entry name" value="GNAT"/>
    <property type="match status" value="1"/>
</dbReference>
<dbReference type="CDD" id="cd04301">
    <property type="entry name" value="NAT_SF"/>
    <property type="match status" value="1"/>
</dbReference>
<protein>
    <submittedName>
        <fullName evidence="2">GNAT family N-acetyltransferase</fullName>
        <ecNumber evidence="2">2.3.-.-</ecNumber>
    </submittedName>
</protein>